<feature type="coiled-coil region" evidence="9">
    <location>
        <begin position="1238"/>
        <end position="1265"/>
    </location>
</feature>
<evidence type="ECO:0000256" key="7">
    <source>
        <dbReference type="ARBA" id="ARBA00023054"/>
    </source>
</evidence>
<dbReference type="GO" id="GO:0005654">
    <property type="term" value="C:nucleoplasm"/>
    <property type="evidence" value="ECO:0007669"/>
    <property type="project" value="TreeGrafter"/>
</dbReference>
<dbReference type="Ensembl" id="ENSSANT00000070247.1">
    <property type="protein sequence ID" value="ENSSANP00000066085.1"/>
    <property type="gene ID" value="ENSSANG00000032948.1"/>
</dbReference>
<evidence type="ECO:0000256" key="10">
    <source>
        <dbReference type="SAM" id="MobiDB-lite"/>
    </source>
</evidence>
<gene>
    <name evidence="11" type="primary">cep162</name>
</gene>
<evidence type="ECO:0000256" key="2">
    <source>
        <dbReference type="ARBA" id="ARBA00009485"/>
    </source>
</evidence>
<accession>A0A671QC46</accession>
<evidence type="ECO:0000313" key="12">
    <source>
        <dbReference type="Proteomes" id="UP000472260"/>
    </source>
</evidence>
<feature type="compositionally biased region" description="Basic and acidic residues" evidence="10">
    <location>
        <begin position="1089"/>
        <end position="1108"/>
    </location>
</feature>
<feature type="coiled-coil region" evidence="9">
    <location>
        <begin position="1130"/>
        <end position="1175"/>
    </location>
</feature>
<feature type="compositionally biased region" description="Polar residues" evidence="10">
    <location>
        <begin position="315"/>
        <end position="329"/>
    </location>
</feature>
<dbReference type="KEGG" id="sanh:107697226"/>
<protein>
    <recommendedName>
        <fullName evidence="3">Centrosomal protein of 162 kDa</fullName>
    </recommendedName>
</protein>
<feature type="region of interest" description="Disordered" evidence="10">
    <location>
        <begin position="21"/>
        <end position="79"/>
    </location>
</feature>
<feature type="coiled-coil region" evidence="9">
    <location>
        <begin position="1049"/>
        <end position="1076"/>
    </location>
</feature>
<keyword evidence="5" id="KW-0493">Microtubule</keyword>
<dbReference type="PANTHER" id="PTHR34031">
    <property type="entry name" value="CENTROSOMAL PROTEIN OF 162 KDA"/>
    <property type="match status" value="1"/>
</dbReference>
<keyword evidence="4" id="KW-0963">Cytoplasm</keyword>
<evidence type="ECO:0000256" key="3">
    <source>
        <dbReference type="ARBA" id="ARBA00021406"/>
    </source>
</evidence>
<organism evidence="11 12">
    <name type="scientific">Sinocyclocheilus anshuiensis</name>
    <dbReference type="NCBI Taxonomy" id="1608454"/>
    <lineage>
        <taxon>Eukaryota</taxon>
        <taxon>Metazoa</taxon>
        <taxon>Chordata</taxon>
        <taxon>Craniata</taxon>
        <taxon>Vertebrata</taxon>
        <taxon>Euteleostomi</taxon>
        <taxon>Actinopterygii</taxon>
        <taxon>Neopterygii</taxon>
        <taxon>Teleostei</taxon>
        <taxon>Ostariophysi</taxon>
        <taxon>Cypriniformes</taxon>
        <taxon>Cyprinidae</taxon>
        <taxon>Cyprininae</taxon>
        <taxon>Sinocyclocheilus</taxon>
    </lineage>
</organism>
<dbReference type="GO" id="GO:0005814">
    <property type="term" value="C:centriole"/>
    <property type="evidence" value="ECO:0007669"/>
    <property type="project" value="UniProtKB-SubCell"/>
</dbReference>
<feature type="compositionally biased region" description="Basic and acidic residues" evidence="10">
    <location>
        <begin position="180"/>
        <end position="198"/>
    </location>
</feature>
<dbReference type="GeneID" id="107697226"/>
<comment type="similarity">
    <text evidence="2">Belongs to the CEP162 family.</text>
</comment>
<feature type="coiled-coil region" evidence="9">
    <location>
        <begin position="917"/>
        <end position="1017"/>
    </location>
</feature>
<proteinExistence type="inferred from homology"/>
<feature type="compositionally biased region" description="Basic and acidic residues" evidence="10">
    <location>
        <begin position="214"/>
        <end position="230"/>
    </location>
</feature>
<reference evidence="11" key="1">
    <citation type="submission" date="2025-08" db="UniProtKB">
        <authorList>
            <consortium name="Ensembl"/>
        </authorList>
    </citation>
    <scope>IDENTIFICATION</scope>
</reference>
<dbReference type="OrthoDB" id="2157184at2759"/>
<evidence type="ECO:0000256" key="1">
    <source>
        <dbReference type="ARBA" id="ARBA00004114"/>
    </source>
</evidence>
<feature type="region of interest" description="Disordered" evidence="10">
    <location>
        <begin position="299"/>
        <end position="332"/>
    </location>
</feature>
<sequence>MAHRLTQEELDHQFEQFLKESVSDDSVDLGTSARRPSVLDSLGKAPVRPVKKASASVPWWQDDDDSEEGPGMSLTGKSFLKSLRKTPSIKEVDEEQPKELFLENEGNRDQVIFSTDSLEPEDSLMMSGMVASAGVLGLDTLDEDENSRFLSNLKKESSSSIDCPRLNQEQESSTPTSSPQRREEMDSIHEEEQRKNKDSAASPAYSEDFEEEASEKSEEGLQEKKPERHGMLAKVSLHDSLNSMDGALPSAVPSVAPRKEKWPNTKQTETTALEPAVQCYDQSGGSEIEALQEAYRQINSSAGECEDKRTEGSRTPHSLSTLQPASTVESDLPTAEELMQPIGFTRGFSLQPIIEAVPRGSENHSPLRMSSDEIPFSSANEGCGGGNAASLTGKEHPASLQYTQKSIAEEIKRLMQEQNSSSVEPPPVKPKKRQVPARTNAFASACTRKTPVPSARAKKPESRALPRAPAPSRTWHAAKPPSPLTQRKAQNQPPKKTQNLSQTQTVKGLDTSLRLSSELVASVQSYATFLQHQVEASSLQDNIPPQADRITPEAVTGHQVIQEKMDGSTFQQERSSLERFHLQLVQKERELHLREDQLREEHKQELAALRQENYVLQSKLHHAEEGSNKRKWSFGEASNSVTEEKLKLIEKEMKEQETLIQGYHQENEKLYLQMKALQAQSKQNEEALFMENQRLLFELAFTRDRLNMKTIQRTIEGRSIADQSFNFAELTSQVQAAQKKEERLQDEIRMLKQEKQALHVDLEMVRKERDLARAQAVSTSGDKGFELKMLQEKHREEVTELKKRLQWYAENQELLDKDAARLRAATAETQRLTGQVEKLKMEVSKGANEQQRKAKERVGEAKRIQDLERQLKQMEELLKRRHPNSLPALILAAASTGTEDNGLDVRLPTASHSSQTAALLERRVHRLEAELEGRDEAAKRSLGTMEQQYHRIKLQYEQQMSDLEQRLAEKSQNNQVISSESSESQTQGLITEMEEVKKAYQKQESALEAEVASLQEQLCQAQSLMQTDKPVRSPSRHQLHAEAAQATRIERLTQELSSKSRTIQELSLTVERLQRERRTMLSGPSFDRVTNEPKRHLGAAKEAKKPEAETFPATQDEKDYHPGAFSGSHISVVLLENDSLRTRLEQLEIQREQEKASLQAAVAQTQSQLLRIQEQNAEQLALVKAGHHKEIERLLACHALEHSSSKVAELDNQVNLQEIIVQHLQGQVKELLGSKDALAVSKIREETLQNQLSKLLEELKQAKEAHSPKLRHFTSLEQKIQSMELLYSQREKPLQQVIADTRRVVEQEQQGEVERWKRLAQGRTKELEVFRLELDSILDVLRELQRQGVVIHNPTTHTYLPLRS</sequence>
<feature type="compositionally biased region" description="Polar residues" evidence="10">
    <location>
        <begin position="484"/>
        <end position="505"/>
    </location>
</feature>
<dbReference type="Proteomes" id="UP000472260">
    <property type="component" value="Unassembled WGS sequence"/>
</dbReference>
<feature type="region of interest" description="Disordered" evidence="10">
    <location>
        <begin position="149"/>
        <end position="270"/>
    </location>
</feature>
<feature type="coiled-coil region" evidence="9">
    <location>
        <begin position="727"/>
        <end position="877"/>
    </location>
</feature>
<name>A0A671QC46_9TELE</name>
<evidence type="ECO:0000256" key="8">
    <source>
        <dbReference type="ARBA" id="ARBA00023212"/>
    </source>
</evidence>
<keyword evidence="12" id="KW-1185">Reference proteome</keyword>
<keyword evidence="8" id="KW-0206">Cytoskeleton</keyword>
<dbReference type="PANTHER" id="PTHR34031:SF1">
    <property type="entry name" value="CENTROSOMAL PROTEIN OF 162 KDA"/>
    <property type="match status" value="1"/>
</dbReference>
<dbReference type="GO" id="GO:0005879">
    <property type="term" value="C:axonemal microtubule"/>
    <property type="evidence" value="ECO:0007669"/>
    <property type="project" value="TreeGrafter"/>
</dbReference>
<evidence type="ECO:0000256" key="6">
    <source>
        <dbReference type="ARBA" id="ARBA00022794"/>
    </source>
</evidence>
<reference evidence="11" key="2">
    <citation type="submission" date="2025-09" db="UniProtKB">
        <authorList>
            <consortium name="Ensembl"/>
        </authorList>
    </citation>
    <scope>IDENTIFICATION</scope>
</reference>
<feature type="compositionally biased region" description="Polar residues" evidence="10">
    <location>
        <begin position="167"/>
        <end position="179"/>
    </location>
</feature>
<dbReference type="InterPro" id="IPR038774">
    <property type="entry name" value="CEP162-like"/>
</dbReference>
<dbReference type="GO" id="GO:0034451">
    <property type="term" value="C:centriolar satellite"/>
    <property type="evidence" value="ECO:0007669"/>
    <property type="project" value="TreeGrafter"/>
</dbReference>
<feature type="region of interest" description="Disordered" evidence="10">
    <location>
        <begin position="359"/>
        <end position="505"/>
    </location>
</feature>
<evidence type="ECO:0000256" key="4">
    <source>
        <dbReference type="ARBA" id="ARBA00022490"/>
    </source>
</evidence>
<feature type="compositionally biased region" description="Basic and acidic residues" evidence="10">
    <location>
        <begin position="305"/>
        <end position="314"/>
    </location>
</feature>
<feature type="coiled-coil region" evidence="9">
    <location>
        <begin position="592"/>
        <end position="687"/>
    </location>
</feature>
<keyword evidence="7 9" id="KW-0175">Coiled coil</keyword>
<evidence type="ECO:0000313" key="11">
    <source>
        <dbReference type="Ensembl" id="ENSSANP00000066085.1"/>
    </source>
</evidence>
<dbReference type="GO" id="GO:0060271">
    <property type="term" value="P:cilium assembly"/>
    <property type="evidence" value="ECO:0007669"/>
    <property type="project" value="TreeGrafter"/>
</dbReference>
<feature type="region of interest" description="Disordered" evidence="10">
    <location>
        <begin position="1083"/>
        <end position="1122"/>
    </location>
</feature>
<evidence type="ECO:0000256" key="5">
    <source>
        <dbReference type="ARBA" id="ARBA00022701"/>
    </source>
</evidence>
<keyword evidence="6" id="KW-0970">Cilium biogenesis/degradation</keyword>
<comment type="subcellular location">
    <subcellularLocation>
        <location evidence="1">Cytoplasm</location>
        <location evidence="1">Cytoskeleton</location>
        <location evidence="1">Microtubule organizing center</location>
        <location evidence="1">Centrosome</location>
        <location evidence="1">Centriole</location>
    </subcellularLocation>
</comment>
<evidence type="ECO:0000256" key="9">
    <source>
        <dbReference type="SAM" id="Coils"/>
    </source>
</evidence>